<evidence type="ECO:0000313" key="5">
    <source>
        <dbReference type="EMBL" id="ONK69226.1"/>
    </source>
</evidence>
<accession>A0A5P1ETD2</accession>
<evidence type="ECO:0000313" key="6">
    <source>
        <dbReference type="Proteomes" id="UP000243459"/>
    </source>
</evidence>
<dbReference type="Gene3D" id="6.10.140.1620">
    <property type="match status" value="1"/>
</dbReference>
<evidence type="ECO:0000256" key="3">
    <source>
        <dbReference type="ARBA" id="ARBA00025223"/>
    </source>
</evidence>
<keyword evidence="6" id="KW-1185">Reference proteome</keyword>
<evidence type="ECO:0000256" key="1">
    <source>
        <dbReference type="ARBA" id="ARBA00010020"/>
    </source>
</evidence>
<dbReference type="InterPro" id="IPR028457">
    <property type="entry name" value="ABI"/>
</dbReference>
<sequence>METISPSSSSMSTRMEGSTFDELSMHQSLLFSDSLKDLKNLRSQLYSAAEYFELSYTNDDQKEIVVNTLKDYAVKALVNTVDHLGSVSFKVNGLLDEKVDEVSGTELKVSCIEQRLRTCQEYIDREGLSQQSLVITAPKYHKRYIIPVGASMPESGRHAVPQYEEFNQPLDEIESQLFQSAVRSTIRDRPASFRRARSPSPSPRARSSSPLKLRSLSPSPHPGRHITTDRRAVSPLPTSNPLARSGSMTARPTLLNSSSTRRRFPQETQKSSSMRLHAERIDHKEDEHNPGKSKGFLKSLLTRRRTRKDEMLYSYLDEY</sequence>
<evidence type="ECO:0008006" key="7">
    <source>
        <dbReference type="Google" id="ProtNLM"/>
    </source>
</evidence>
<gene>
    <name evidence="5" type="ORF">A4U43_C05F20650</name>
</gene>
<comment type="function">
    <text evidence="3">Involved in regulation of actin and microtubule organization. Part of a WAVE complex that activates the Arp2/3 complex.</text>
</comment>
<dbReference type="PANTHER" id="PTHR10460">
    <property type="entry name" value="ABL INTERACTOR FAMILY MEMBER"/>
    <property type="match status" value="1"/>
</dbReference>
<feature type="compositionally biased region" description="Low complexity" evidence="4">
    <location>
        <begin position="203"/>
        <end position="218"/>
    </location>
</feature>
<dbReference type="Proteomes" id="UP000243459">
    <property type="component" value="Chromosome 5"/>
</dbReference>
<dbReference type="Gramene" id="ONK69226">
    <property type="protein sequence ID" value="ONK69226"/>
    <property type="gene ID" value="A4U43_C05F20650"/>
</dbReference>
<dbReference type="OrthoDB" id="1927036at2759"/>
<name>A0A5P1ETD2_ASPOF</name>
<dbReference type="OMA" id="ERIDHKE"/>
<comment type="similarity">
    <text evidence="1">Belongs to the ABI family.</text>
</comment>
<feature type="region of interest" description="Disordered" evidence="4">
    <location>
        <begin position="184"/>
        <end position="276"/>
    </location>
</feature>
<dbReference type="EMBL" id="CM007385">
    <property type="protein sequence ID" value="ONK69226.1"/>
    <property type="molecule type" value="Genomic_DNA"/>
</dbReference>
<organism evidence="5 6">
    <name type="scientific">Asparagus officinalis</name>
    <name type="common">Garden asparagus</name>
    <dbReference type="NCBI Taxonomy" id="4686"/>
    <lineage>
        <taxon>Eukaryota</taxon>
        <taxon>Viridiplantae</taxon>
        <taxon>Streptophyta</taxon>
        <taxon>Embryophyta</taxon>
        <taxon>Tracheophyta</taxon>
        <taxon>Spermatophyta</taxon>
        <taxon>Magnoliopsida</taxon>
        <taxon>Liliopsida</taxon>
        <taxon>Asparagales</taxon>
        <taxon>Asparagaceae</taxon>
        <taxon>Asparagoideae</taxon>
        <taxon>Asparagus</taxon>
    </lineage>
</organism>
<feature type="compositionally biased region" description="Polar residues" evidence="4">
    <location>
        <begin position="236"/>
        <end position="259"/>
    </location>
</feature>
<proteinExistence type="inferred from homology"/>
<reference evidence="6" key="1">
    <citation type="journal article" date="2017" name="Nat. Commun.">
        <title>The asparagus genome sheds light on the origin and evolution of a young Y chromosome.</title>
        <authorList>
            <person name="Harkess A."/>
            <person name="Zhou J."/>
            <person name="Xu C."/>
            <person name="Bowers J.E."/>
            <person name="Van der Hulst R."/>
            <person name="Ayyampalayam S."/>
            <person name="Mercati F."/>
            <person name="Riccardi P."/>
            <person name="McKain M.R."/>
            <person name="Kakrana A."/>
            <person name="Tang H."/>
            <person name="Ray J."/>
            <person name="Groenendijk J."/>
            <person name="Arikit S."/>
            <person name="Mathioni S.M."/>
            <person name="Nakano M."/>
            <person name="Shan H."/>
            <person name="Telgmann-Rauber A."/>
            <person name="Kanno A."/>
            <person name="Yue Z."/>
            <person name="Chen H."/>
            <person name="Li W."/>
            <person name="Chen Y."/>
            <person name="Xu X."/>
            <person name="Zhang Y."/>
            <person name="Luo S."/>
            <person name="Chen H."/>
            <person name="Gao J."/>
            <person name="Mao Z."/>
            <person name="Pires J.C."/>
            <person name="Luo M."/>
            <person name="Kudrna D."/>
            <person name="Wing R.A."/>
            <person name="Meyers B.C."/>
            <person name="Yi K."/>
            <person name="Kong H."/>
            <person name="Lavrijsen P."/>
            <person name="Sunseri F."/>
            <person name="Falavigna A."/>
            <person name="Ye Y."/>
            <person name="Leebens-Mack J.H."/>
            <person name="Chen G."/>
        </authorList>
    </citation>
    <scope>NUCLEOTIDE SEQUENCE [LARGE SCALE GENOMIC DNA]</scope>
    <source>
        <strain evidence="6">cv. DH0086</strain>
    </source>
</reference>
<dbReference type="PANTHER" id="PTHR10460:SF10">
    <property type="entry name" value="PROTEIN ABIL3"/>
    <property type="match status" value="1"/>
</dbReference>
<dbReference type="AlphaFoldDB" id="A0A5P1ETD2"/>
<protein>
    <recommendedName>
        <fullName evidence="7">Protein ABIL3</fullName>
    </recommendedName>
</protein>
<comment type="subunit">
    <text evidence="2">Binds SCAR.</text>
</comment>
<evidence type="ECO:0000256" key="4">
    <source>
        <dbReference type="SAM" id="MobiDB-lite"/>
    </source>
</evidence>
<evidence type="ECO:0000256" key="2">
    <source>
        <dbReference type="ARBA" id="ARBA00011513"/>
    </source>
</evidence>